<organism evidence="3 4">
    <name type="scientific">Catellatospora methionotrophica</name>
    <dbReference type="NCBI Taxonomy" id="121620"/>
    <lineage>
        <taxon>Bacteria</taxon>
        <taxon>Bacillati</taxon>
        <taxon>Actinomycetota</taxon>
        <taxon>Actinomycetes</taxon>
        <taxon>Micromonosporales</taxon>
        <taxon>Micromonosporaceae</taxon>
        <taxon>Catellatospora</taxon>
    </lineage>
</organism>
<evidence type="ECO:0000256" key="1">
    <source>
        <dbReference type="SAM" id="MobiDB-lite"/>
    </source>
</evidence>
<comment type="caution">
    <text evidence="3">The sequence shown here is derived from an EMBL/GenBank/DDBJ whole genome shotgun (WGS) entry which is preliminary data.</text>
</comment>
<dbReference type="RefSeq" id="WP_166382607.1">
    <property type="nucleotide sequence ID" value="NZ_BAAATT010000026.1"/>
</dbReference>
<feature type="region of interest" description="Disordered" evidence="1">
    <location>
        <begin position="165"/>
        <end position="188"/>
    </location>
</feature>
<proteinExistence type="predicted"/>
<feature type="domain" description="Hemerythrin-like" evidence="2">
    <location>
        <begin position="27"/>
        <end position="144"/>
    </location>
</feature>
<dbReference type="Gene3D" id="1.20.120.520">
    <property type="entry name" value="nmb1532 protein domain like"/>
    <property type="match status" value="1"/>
</dbReference>
<dbReference type="EMBL" id="BONJ01000004">
    <property type="protein sequence ID" value="GIG12851.1"/>
    <property type="molecule type" value="Genomic_DNA"/>
</dbReference>
<dbReference type="Proteomes" id="UP000660339">
    <property type="component" value="Unassembled WGS sequence"/>
</dbReference>
<sequence length="215" mass="23463">MSDAELPPLPTLSPEAEAQYTPAGQSIVDMLADEHRQITRLAAELATEAPSASPARRREVAEVVTAVVSRHLAAEEQYLLPTVKNLFPDGDDLVSRELAEDGAIRQVLQTLSATPAEDEGFQSLALEVDAHLRRHKHTADRRIHGRLKELADDDELIRLGNRAAIAEESAGTRPHPKSPSSPPWNKIVDPMLGVADKLRDAVTGRPTYPSDLDPK</sequence>
<evidence type="ECO:0000313" key="3">
    <source>
        <dbReference type="EMBL" id="GIG12851.1"/>
    </source>
</evidence>
<dbReference type="PANTHER" id="PTHR35585">
    <property type="entry name" value="HHE DOMAIN PROTEIN (AFU_ORTHOLOGUE AFUA_4G00730)"/>
    <property type="match status" value="1"/>
</dbReference>
<dbReference type="AlphaFoldDB" id="A0A8J3PF53"/>
<name>A0A8J3PF53_9ACTN</name>
<keyword evidence="4" id="KW-1185">Reference proteome</keyword>
<accession>A0A8J3PF53</accession>
<protein>
    <submittedName>
        <fullName evidence="3">Hemerythrin</fullName>
    </submittedName>
</protein>
<dbReference type="PANTHER" id="PTHR35585:SF1">
    <property type="entry name" value="HHE DOMAIN PROTEIN (AFU_ORTHOLOGUE AFUA_4G00730)"/>
    <property type="match status" value="1"/>
</dbReference>
<evidence type="ECO:0000259" key="2">
    <source>
        <dbReference type="Pfam" id="PF01814"/>
    </source>
</evidence>
<gene>
    <name evidence="3" type="ORF">Cme02nite_11830</name>
</gene>
<reference evidence="3" key="1">
    <citation type="submission" date="2021-01" db="EMBL/GenBank/DDBJ databases">
        <title>Whole genome shotgun sequence of Catellatospora methionotrophica NBRC 14553.</title>
        <authorList>
            <person name="Komaki H."/>
            <person name="Tamura T."/>
        </authorList>
    </citation>
    <scope>NUCLEOTIDE SEQUENCE</scope>
    <source>
        <strain evidence="3">NBRC 14553</strain>
    </source>
</reference>
<dbReference type="Pfam" id="PF01814">
    <property type="entry name" value="Hemerythrin"/>
    <property type="match status" value="1"/>
</dbReference>
<dbReference type="InterPro" id="IPR012312">
    <property type="entry name" value="Hemerythrin-like"/>
</dbReference>
<evidence type="ECO:0000313" key="4">
    <source>
        <dbReference type="Proteomes" id="UP000660339"/>
    </source>
</evidence>